<dbReference type="InterPro" id="IPR053217">
    <property type="entry name" value="ACC_Biotin_Carrier"/>
</dbReference>
<dbReference type="PROSITE" id="PS00188">
    <property type="entry name" value="BIOTIN"/>
    <property type="match status" value="1"/>
</dbReference>
<dbReference type="NCBIfam" id="NF005457">
    <property type="entry name" value="PRK07051.1"/>
    <property type="match status" value="1"/>
</dbReference>
<dbReference type="PRINTS" id="PR01071">
    <property type="entry name" value="ACOABIOTINCC"/>
</dbReference>
<evidence type="ECO:0000259" key="8">
    <source>
        <dbReference type="PROSITE" id="PS50968"/>
    </source>
</evidence>
<dbReference type="Gene3D" id="2.40.50.100">
    <property type="match status" value="1"/>
</dbReference>
<dbReference type="GO" id="GO:0009317">
    <property type="term" value="C:acetyl-CoA carboxylase complex"/>
    <property type="evidence" value="ECO:0007669"/>
    <property type="project" value="InterPro"/>
</dbReference>
<dbReference type="SUPFAM" id="SSF51230">
    <property type="entry name" value="Single hybrid motif"/>
    <property type="match status" value="1"/>
</dbReference>
<evidence type="ECO:0000256" key="6">
    <source>
        <dbReference type="ARBA" id="ARBA00023267"/>
    </source>
</evidence>
<keyword evidence="5 7" id="KW-0275">Fatty acid biosynthesis</keyword>
<comment type="pathway">
    <text evidence="1 7">Lipid metabolism; fatty acid biosynthesis.</text>
</comment>
<keyword evidence="3 7" id="KW-0276">Fatty acid metabolism</keyword>
<dbReference type="AlphaFoldDB" id="A0AA96WCI9"/>
<feature type="domain" description="Lipoyl-binding" evidence="8">
    <location>
        <begin position="88"/>
        <end position="164"/>
    </location>
</feature>
<dbReference type="CDD" id="cd06850">
    <property type="entry name" value="biotinyl_domain"/>
    <property type="match status" value="1"/>
</dbReference>
<organism evidence="9">
    <name type="scientific">Leptolyngbya sp. NK1-12</name>
    <dbReference type="NCBI Taxonomy" id="2547451"/>
    <lineage>
        <taxon>Bacteria</taxon>
        <taxon>Bacillati</taxon>
        <taxon>Cyanobacteriota</taxon>
        <taxon>Cyanophyceae</taxon>
        <taxon>Leptolyngbyales</taxon>
        <taxon>Leptolyngbyaceae</taxon>
        <taxon>Leptolyngbya group</taxon>
        <taxon>Leptolyngbya</taxon>
    </lineage>
</organism>
<dbReference type="GO" id="GO:0003989">
    <property type="term" value="F:acetyl-CoA carboxylase activity"/>
    <property type="evidence" value="ECO:0007669"/>
    <property type="project" value="InterPro"/>
</dbReference>
<dbReference type="PANTHER" id="PTHR47597">
    <property type="entry name" value="IS A MEMBER OF THE PF|00364 BIOTIN-REQUIRING ENZYMES FAMILY-RELATED"/>
    <property type="match status" value="1"/>
</dbReference>
<comment type="function">
    <text evidence="7">This protein is a component of the acetyl coenzyme A carboxylase complex; first, biotin carboxylase catalyzes the carboxylation of the carrier protein and then the transcarboxylase transfers the carboxyl group to form malonyl-CoA.</text>
</comment>
<keyword evidence="4 7" id="KW-0443">Lipid metabolism</keyword>
<dbReference type="FunFam" id="2.40.50.100:FF:000003">
    <property type="entry name" value="Acetyl-CoA carboxylase biotin carboxyl carrier protein"/>
    <property type="match status" value="1"/>
</dbReference>
<name>A0AA96WCI9_9CYAN</name>
<dbReference type="Pfam" id="PF00364">
    <property type="entry name" value="Biotin_lipoyl"/>
    <property type="match status" value="1"/>
</dbReference>
<keyword evidence="6 7" id="KW-0092">Biotin</keyword>
<evidence type="ECO:0000256" key="1">
    <source>
        <dbReference type="ARBA" id="ARBA00005194"/>
    </source>
</evidence>
<evidence type="ECO:0000313" key="9">
    <source>
        <dbReference type="EMBL" id="WNZ22614.1"/>
    </source>
</evidence>
<evidence type="ECO:0000256" key="3">
    <source>
        <dbReference type="ARBA" id="ARBA00022832"/>
    </source>
</evidence>
<dbReference type="RefSeq" id="WP_316434111.1">
    <property type="nucleotide sequence ID" value="NZ_CP053586.1"/>
</dbReference>
<accession>A0AA96WCI9</accession>
<dbReference type="GO" id="GO:0006633">
    <property type="term" value="P:fatty acid biosynthetic process"/>
    <property type="evidence" value="ECO:0007669"/>
    <property type="project" value="UniProtKB-KW"/>
</dbReference>
<protein>
    <recommendedName>
        <fullName evidence="7">Biotin carboxyl carrier protein of acetyl-CoA carboxylase</fullName>
    </recommendedName>
</protein>
<evidence type="ECO:0000256" key="5">
    <source>
        <dbReference type="ARBA" id="ARBA00023160"/>
    </source>
</evidence>
<dbReference type="InterPro" id="IPR000089">
    <property type="entry name" value="Biotin_lipoyl"/>
</dbReference>
<dbReference type="EMBL" id="CP053586">
    <property type="protein sequence ID" value="WNZ22614.1"/>
    <property type="molecule type" value="Genomic_DNA"/>
</dbReference>
<evidence type="ECO:0000256" key="7">
    <source>
        <dbReference type="RuleBase" id="RU364072"/>
    </source>
</evidence>
<proteinExistence type="predicted"/>
<sequence length="166" mass="17774">MELDFNELRDLLTVINQTDIAEFTLKSGDFELVVRKSSQNGESLPTVASSAPLPAANAAPAAPLPTVVTTPLPAANPPAPMPRANDRLVDIISPMVGTFYRAPAPDEPPFVNVGDRIRNGQTVCIIEAMKLMNELEAEVSGEVVEILVDNGEPVEFGQVLMRVNPA</sequence>
<evidence type="ECO:0000256" key="2">
    <source>
        <dbReference type="ARBA" id="ARBA00022516"/>
    </source>
</evidence>
<dbReference type="InterPro" id="IPR011053">
    <property type="entry name" value="Single_hybrid_motif"/>
</dbReference>
<keyword evidence="2 7" id="KW-0444">Lipid biosynthesis</keyword>
<dbReference type="NCBIfam" id="TIGR00531">
    <property type="entry name" value="BCCP"/>
    <property type="match status" value="1"/>
</dbReference>
<dbReference type="InterPro" id="IPR001249">
    <property type="entry name" value="AcCoA_biotinCC"/>
</dbReference>
<gene>
    <name evidence="9" type="primary">accB</name>
    <name evidence="9" type="ORF">HJG54_06910</name>
</gene>
<dbReference type="InterPro" id="IPR001882">
    <property type="entry name" value="Biotin_BS"/>
</dbReference>
<reference evidence="9" key="1">
    <citation type="submission" date="2020-05" db="EMBL/GenBank/DDBJ databases">
        <authorList>
            <person name="Zhu T."/>
            <person name="Keshari N."/>
            <person name="Lu X."/>
        </authorList>
    </citation>
    <scope>NUCLEOTIDE SEQUENCE</scope>
    <source>
        <strain evidence="9">NK1-12</strain>
    </source>
</reference>
<evidence type="ECO:0000256" key="4">
    <source>
        <dbReference type="ARBA" id="ARBA00023098"/>
    </source>
</evidence>
<dbReference type="PANTHER" id="PTHR47597:SF1">
    <property type="entry name" value="IS A MEMBER OF THE PF|00364 BIOTIN-REQUIRING ENZYMES FAMILY-RELATED"/>
    <property type="match status" value="1"/>
</dbReference>
<dbReference type="PROSITE" id="PS50968">
    <property type="entry name" value="BIOTINYL_LIPOYL"/>
    <property type="match status" value="1"/>
</dbReference>